<keyword evidence="4 7" id="KW-1133">Transmembrane helix</keyword>
<comment type="caution">
    <text evidence="8">The sequence shown here is derived from an EMBL/GenBank/DDBJ whole genome shotgun (WGS) entry which is preliminary data.</text>
</comment>
<dbReference type="RefSeq" id="WP_377002712.1">
    <property type="nucleotide sequence ID" value="NZ_JBHSGG010000002.1"/>
</dbReference>
<dbReference type="InterPro" id="IPR047218">
    <property type="entry name" value="YocR/YhdH-like"/>
</dbReference>
<evidence type="ECO:0000256" key="4">
    <source>
        <dbReference type="ARBA" id="ARBA00022989"/>
    </source>
</evidence>
<evidence type="ECO:0000256" key="2">
    <source>
        <dbReference type="ARBA" id="ARBA00022448"/>
    </source>
</evidence>
<evidence type="ECO:0000313" key="8">
    <source>
        <dbReference type="EMBL" id="MFC4726767.1"/>
    </source>
</evidence>
<feature type="transmembrane region" description="Helical" evidence="7">
    <location>
        <begin position="83"/>
        <end position="104"/>
    </location>
</feature>
<keyword evidence="3 6" id="KW-0812">Transmembrane</keyword>
<feature type="transmembrane region" description="Helical" evidence="7">
    <location>
        <begin position="291"/>
        <end position="318"/>
    </location>
</feature>
<dbReference type="PRINTS" id="PR00176">
    <property type="entry name" value="NANEUSMPORT"/>
</dbReference>
<evidence type="ECO:0000256" key="1">
    <source>
        <dbReference type="ARBA" id="ARBA00004141"/>
    </source>
</evidence>
<sequence>MSNSQWASRLGFILASAGSAVGLGAIWKFPYVAGQNGGGAFLLLTIALIFTLGLCLLLVEMAIGRASQHGGLRAYAVLGRPAWSALGWWGVVGGFVLFSFYSVVGGWTLGYLAQALDGSIVTADRERLGAAFGAFSADPRWSVGWLAAFIGLTTLVVLGGVQKGIEAVSKLLMPLLFLLMLVLIVRGLTLPGASAGLRVFLVPDFGALTPAVVVEAIGLALFSLSTGIGTMLLYGSYVGPGVQLPRAAAWVVALATLASILGGLMVLPPVFALGMSPAEGPGLSFIVMPAVFAYLPAGQVFAVLFFLLLSVAALTSAISMLELVAASLGDRFGWRRRPVSALTALLVFAAGVPAALSFGPWSGATLGGRTVFEVMDYFVSNIALPLGAAGIAVFACWLAWPRVRLQLGAAEGQPDPLHVRAVRVVAGVVAPAVILGLWGVKLFG</sequence>
<dbReference type="EMBL" id="JBHSGG010000002">
    <property type="protein sequence ID" value="MFC4726767.1"/>
    <property type="molecule type" value="Genomic_DNA"/>
</dbReference>
<feature type="transmembrane region" description="Helical" evidence="7">
    <location>
        <begin position="339"/>
        <end position="358"/>
    </location>
</feature>
<protein>
    <recommendedName>
        <fullName evidence="6">Transporter</fullName>
    </recommendedName>
</protein>
<feature type="transmembrane region" description="Helical" evidence="7">
    <location>
        <begin position="40"/>
        <end position="63"/>
    </location>
</feature>
<reference evidence="9" key="1">
    <citation type="journal article" date="2019" name="Int. J. Syst. Evol. Microbiol.">
        <title>The Global Catalogue of Microorganisms (GCM) 10K type strain sequencing project: providing services to taxonomists for standard genome sequencing and annotation.</title>
        <authorList>
            <consortium name="The Broad Institute Genomics Platform"/>
            <consortium name="The Broad Institute Genome Sequencing Center for Infectious Disease"/>
            <person name="Wu L."/>
            <person name="Ma J."/>
        </authorList>
    </citation>
    <scope>NUCLEOTIDE SEQUENCE [LARGE SCALE GENOMIC DNA]</scope>
    <source>
        <strain evidence="9">CGMCC 1.13574</strain>
    </source>
</reference>
<evidence type="ECO:0000256" key="3">
    <source>
        <dbReference type="ARBA" id="ARBA00022692"/>
    </source>
</evidence>
<keyword evidence="5 7" id="KW-0472">Membrane</keyword>
<organism evidence="8 9">
    <name type="scientific">Coralloluteibacterium thermophilum</name>
    <dbReference type="NCBI Taxonomy" id="2707049"/>
    <lineage>
        <taxon>Bacteria</taxon>
        <taxon>Pseudomonadati</taxon>
        <taxon>Pseudomonadota</taxon>
        <taxon>Gammaproteobacteria</taxon>
        <taxon>Lysobacterales</taxon>
        <taxon>Lysobacteraceae</taxon>
        <taxon>Coralloluteibacterium</taxon>
    </lineage>
</organism>
<dbReference type="PROSITE" id="PS00610">
    <property type="entry name" value="NA_NEUROTRAN_SYMP_1"/>
    <property type="match status" value="1"/>
</dbReference>
<evidence type="ECO:0000256" key="7">
    <source>
        <dbReference type="SAM" id="Phobius"/>
    </source>
</evidence>
<keyword evidence="2 6" id="KW-0813">Transport</keyword>
<keyword evidence="9" id="KW-1185">Reference proteome</keyword>
<evidence type="ECO:0000256" key="5">
    <source>
        <dbReference type="ARBA" id="ARBA00023136"/>
    </source>
</evidence>
<comment type="similarity">
    <text evidence="6">Belongs to the sodium:neurotransmitter symporter (SNF) (TC 2.A.22) family.</text>
</comment>
<dbReference type="NCBIfam" id="NF037979">
    <property type="entry name" value="Na_transp"/>
    <property type="match status" value="1"/>
</dbReference>
<gene>
    <name evidence="8" type="ORF">ACFO3Q_01055</name>
</gene>
<feature type="transmembrane region" description="Helical" evidence="7">
    <location>
        <begin position="171"/>
        <end position="188"/>
    </location>
</feature>
<dbReference type="InterPro" id="IPR037272">
    <property type="entry name" value="SNS_sf"/>
</dbReference>
<evidence type="ECO:0000256" key="6">
    <source>
        <dbReference type="RuleBase" id="RU003732"/>
    </source>
</evidence>
<dbReference type="PANTHER" id="PTHR42948">
    <property type="entry name" value="TRANSPORTER"/>
    <property type="match status" value="1"/>
</dbReference>
<keyword evidence="6" id="KW-0769">Symport</keyword>
<dbReference type="PROSITE" id="PS50267">
    <property type="entry name" value="NA_NEUROTRAN_SYMP_3"/>
    <property type="match status" value="1"/>
</dbReference>
<feature type="transmembrane region" description="Helical" evidence="7">
    <location>
        <begin position="141"/>
        <end position="159"/>
    </location>
</feature>
<proteinExistence type="inferred from homology"/>
<dbReference type="CDD" id="cd10336">
    <property type="entry name" value="SLC6sbd_Tyt1-Like"/>
    <property type="match status" value="1"/>
</dbReference>
<name>A0ABV9NEF6_9GAMM</name>
<feature type="transmembrane region" description="Helical" evidence="7">
    <location>
        <begin position="208"/>
        <end position="235"/>
    </location>
</feature>
<dbReference type="InterPro" id="IPR000175">
    <property type="entry name" value="Na/ntran_symport"/>
</dbReference>
<feature type="transmembrane region" description="Helical" evidence="7">
    <location>
        <begin position="378"/>
        <end position="400"/>
    </location>
</feature>
<dbReference type="SUPFAM" id="SSF161070">
    <property type="entry name" value="SNF-like"/>
    <property type="match status" value="1"/>
</dbReference>
<dbReference type="Proteomes" id="UP001595892">
    <property type="component" value="Unassembled WGS sequence"/>
</dbReference>
<feature type="transmembrane region" description="Helical" evidence="7">
    <location>
        <begin position="421"/>
        <end position="440"/>
    </location>
</feature>
<dbReference type="Pfam" id="PF00209">
    <property type="entry name" value="SNF"/>
    <property type="match status" value="2"/>
</dbReference>
<dbReference type="PANTHER" id="PTHR42948:SF1">
    <property type="entry name" value="TRANSPORTER"/>
    <property type="match status" value="1"/>
</dbReference>
<evidence type="ECO:0000313" key="9">
    <source>
        <dbReference type="Proteomes" id="UP001595892"/>
    </source>
</evidence>
<feature type="transmembrane region" description="Helical" evidence="7">
    <location>
        <begin position="247"/>
        <end position="271"/>
    </location>
</feature>
<accession>A0ABV9NEF6</accession>
<comment type="subcellular location">
    <subcellularLocation>
        <location evidence="1">Membrane</location>
        <topology evidence="1">Multi-pass membrane protein</topology>
    </subcellularLocation>
</comment>